<evidence type="ECO:0000313" key="3">
    <source>
        <dbReference type="Proteomes" id="UP000466307"/>
    </source>
</evidence>
<dbReference type="AlphaFoldDB" id="A0A7K3LLT0"/>
<gene>
    <name evidence="2" type="ORF">GYA93_06380</name>
</gene>
<dbReference type="SUPFAM" id="SSF50998">
    <property type="entry name" value="Quinoprotein alcohol dehydrogenase-like"/>
    <property type="match status" value="1"/>
</dbReference>
<dbReference type="Gene3D" id="2.130.10.10">
    <property type="entry name" value="YVTN repeat-like/Quinoprotein amine dehydrogenase"/>
    <property type="match status" value="1"/>
</dbReference>
<dbReference type="RefSeq" id="WP_157079555.1">
    <property type="nucleotide sequence ID" value="NZ_JAADZU010000014.1"/>
</dbReference>
<accession>A0A7K3LLT0</accession>
<keyword evidence="1" id="KW-1133">Transmembrane helix</keyword>
<dbReference type="InterPro" id="IPR011047">
    <property type="entry name" value="Quinoprotein_ADH-like_sf"/>
</dbReference>
<keyword evidence="1" id="KW-0812">Transmembrane</keyword>
<evidence type="ECO:0008006" key="4">
    <source>
        <dbReference type="Google" id="ProtNLM"/>
    </source>
</evidence>
<keyword evidence="1" id="KW-0472">Membrane</keyword>
<dbReference type="EMBL" id="JAADZU010000014">
    <property type="protein sequence ID" value="NDK89210.1"/>
    <property type="molecule type" value="Genomic_DNA"/>
</dbReference>
<protein>
    <recommendedName>
        <fullName evidence="4">PQQ-binding-like beta-propeller repeat protein</fullName>
    </recommendedName>
</protein>
<organism evidence="2 3">
    <name type="scientific">Gordonia desulfuricans</name>
    <dbReference type="NCBI Taxonomy" id="89051"/>
    <lineage>
        <taxon>Bacteria</taxon>
        <taxon>Bacillati</taxon>
        <taxon>Actinomycetota</taxon>
        <taxon>Actinomycetes</taxon>
        <taxon>Mycobacteriales</taxon>
        <taxon>Gordoniaceae</taxon>
        <taxon>Gordonia</taxon>
    </lineage>
</organism>
<proteinExistence type="predicted"/>
<feature type="transmembrane region" description="Helical" evidence="1">
    <location>
        <begin position="21"/>
        <end position="44"/>
    </location>
</feature>
<evidence type="ECO:0000313" key="2">
    <source>
        <dbReference type="EMBL" id="NDK89210.1"/>
    </source>
</evidence>
<sequence>MPTRSGRVRSSLRSLRARVPFGIGTVALVLAAALIATAGGVLAIGSPDRPSSGYTAGQLRSYPSTPDTAWTLSSQDLPDYSSDAGIEVAGTHGDRWLISYPSGIGRAYLLIERGSGHPIWKAPLKVGTGSCAITADGVVGCAVDVTALPDAFYLVDDDGTPTRPTPLDDTHSVVGVGSSFLRINQSGYRVTMRTVDGDEVWSRSFAATASAQVTDNGLLQISTNDATEFLVDPATGRDLLHCSQCSITTYPTGIAVSHDGLDTRGVDTYAVSDGTLSPEPTARSAGLRVVPGASTLPVLTATGQAQMEATQGEYEIRDPAQGRALWQITDPELSKANTRPCGAYVAFALKDRSRAVYALADGSHLGNLPEPDIESPDTNIDQLRCVGSTGGLLVFANGGQITAFDPARGSVAWAEPILGRARVVDGFVVLEQGTTLSMLRPH</sequence>
<evidence type="ECO:0000256" key="1">
    <source>
        <dbReference type="SAM" id="Phobius"/>
    </source>
</evidence>
<comment type="caution">
    <text evidence="2">The sequence shown here is derived from an EMBL/GenBank/DDBJ whole genome shotgun (WGS) entry which is preliminary data.</text>
</comment>
<dbReference type="Proteomes" id="UP000466307">
    <property type="component" value="Unassembled WGS sequence"/>
</dbReference>
<name>A0A7K3LLT0_9ACTN</name>
<reference evidence="2 3" key="1">
    <citation type="submission" date="2020-01" db="EMBL/GenBank/DDBJ databases">
        <title>Investigation of new actinobacteria for the biodesulphurisation of diesel fuel.</title>
        <authorList>
            <person name="Athi Narayanan S.M."/>
        </authorList>
    </citation>
    <scope>NUCLEOTIDE SEQUENCE [LARGE SCALE GENOMIC DNA]</scope>
    <source>
        <strain evidence="2 3">213E</strain>
    </source>
</reference>
<keyword evidence="3" id="KW-1185">Reference proteome</keyword>
<dbReference type="InterPro" id="IPR015943">
    <property type="entry name" value="WD40/YVTN_repeat-like_dom_sf"/>
</dbReference>